<evidence type="ECO:0000259" key="4">
    <source>
        <dbReference type="PROSITE" id="PS50977"/>
    </source>
</evidence>
<dbReference type="PANTHER" id="PTHR43479">
    <property type="entry name" value="ACREF/ENVCD OPERON REPRESSOR-RELATED"/>
    <property type="match status" value="1"/>
</dbReference>
<dbReference type="PANTHER" id="PTHR43479:SF7">
    <property type="entry name" value="TETR-FAMILY TRANSCRIPTIONAL REGULATOR"/>
    <property type="match status" value="1"/>
</dbReference>
<dbReference type="RefSeq" id="WP_093193462.1">
    <property type="nucleotide sequence ID" value="NZ_FNEV01000004.1"/>
</dbReference>
<dbReference type="Gene3D" id="1.10.357.10">
    <property type="entry name" value="Tetracycline Repressor, domain 2"/>
    <property type="match status" value="1"/>
</dbReference>
<evidence type="ECO:0000256" key="3">
    <source>
        <dbReference type="PROSITE-ProRule" id="PRU00335"/>
    </source>
</evidence>
<dbReference type="InterPro" id="IPR050624">
    <property type="entry name" value="HTH-type_Tx_Regulator"/>
</dbReference>
<keyword evidence="1" id="KW-0678">Repressor</keyword>
<dbReference type="Pfam" id="PF14278">
    <property type="entry name" value="TetR_C_8"/>
    <property type="match status" value="1"/>
</dbReference>
<dbReference type="STRING" id="86666.SAMN04490247_1726"/>
<feature type="domain" description="HTH tetR-type" evidence="4">
    <location>
        <begin position="6"/>
        <end position="66"/>
    </location>
</feature>
<keyword evidence="2 3" id="KW-0238">DNA-binding</keyword>
<dbReference type="OrthoDB" id="9810250at2"/>
<dbReference type="GO" id="GO:0003677">
    <property type="term" value="F:DNA binding"/>
    <property type="evidence" value="ECO:0007669"/>
    <property type="project" value="UniProtKB-UniRule"/>
</dbReference>
<dbReference type="InterPro" id="IPR009057">
    <property type="entry name" value="Homeodomain-like_sf"/>
</dbReference>
<reference evidence="6" key="1">
    <citation type="submission" date="2016-10" db="EMBL/GenBank/DDBJ databases">
        <authorList>
            <person name="Varghese N."/>
            <person name="Submissions S."/>
        </authorList>
    </citation>
    <scope>NUCLEOTIDE SEQUENCE [LARGE SCALE GENOMIC DNA]</scope>
    <source>
        <strain evidence="6">DSM 4771</strain>
    </source>
</reference>
<proteinExistence type="predicted"/>
<sequence length="185" mass="22197">MDRRIRRTKHVFKNTIIELMREEKFKDISVTDIVDKADYSRAAFYTHFKDKEALLEEVTGEVLDDLSRAYEEPYHEVYPFYIDRLKPENIKIFHHVERHKDFYKVVVDSEALPGFQKMITAKLKDLLLLDFERREVGTEVEKELMAGYQAYAIYGMIMEWVEGGYRYSADYMARQLLLILRERLH</sequence>
<dbReference type="InterPro" id="IPR001647">
    <property type="entry name" value="HTH_TetR"/>
</dbReference>
<name>A0A1G8T639_9BACI</name>
<gene>
    <name evidence="5" type="ORF">SAMN04490247_1726</name>
</gene>
<evidence type="ECO:0000256" key="2">
    <source>
        <dbReference type="ARBA" id="ARBA00023125"/>
    </source>
</evidence>
<accession>A0A1G8T639</accession>
<dbReference type="PROSITE" id="PS50977">
    <property type="entry name" value="HTH_TETR_2"/>
    <property type="match status" value="1"/>
</dbReference>
<dbReference type="Proteomes" id="UP000199225">
    <property type="component" value="Unassembled WGS sequence"/>
</dbReference>
<dbReference type="EMBL" id="FNEV01000004">
    <property type="protein sequence ID" value="SDJ36986.1"/>
    <property type="molecule type" value="Genomic_DNA"/>
</dbReference>
<feature type="DNA-binding region" description="H-T-H motif" evidence="3">
    <location>
        <begin position="29"/>
        <end position="48"/>
    </location>
</feature>
<dbReference type="SUPFAM" id="SSF46689">
    <property type="entry name" value="Homeodomain-like"/>
    <property type="match status" value="1"/>
</dbReference>
<organism evidence="5 6">
    <name type="scientific">Salimicrobium halophilum</name>
    <dbReference type="NCBI Taxonomy" id="86666"/>
    <lineage>
        <taxon>Bacteria</taxon>
        <taxon>Bacillati</taxon>
        <taxon>Bacillota</taxon>
        <taxon>Bacilli</taxon>
        <taxon>Bacillales</taxon>
        <taxon>Bacillaceae</taxon>
        <taxon>Salimicrobium</taxon>
    </lineage>
</organism>
<protein>
    <submittedName>
        <fullName evidence="5">DNA-binding transcriptional regulator, AcrR family</fullName>
    </submittedName>
</protein>
<evidence type="ECO:0000256" key="1">
    <source>
        <dbReference type="ARBA" id="ARBA00022491"/>
    </source>
</evidence>
<dbReference type="Pfam" id="PF00440">
    <property type="entry name" value="TetR_N"/>
    <property type="match status" value="1"/>
</dbReference>
<evidence type="ECO:0000313" key="6">
    <source>
        <dbReference type="Proteomes" id="UP000199225"/>
    </source>
</evidence>
<dbReference type="InterPro" id="IPR039532">
    <property type="entry name" value="TetR_C_Firmicutes"/>
</dbReference>
<evidence type="ECO:0000313" key="5">
    <source>
        <dbReference type="EMBL" id="SDJ36986.1"/>
    </source>
</evidence>
<dbReference type="AlphaFoldDB" id="A0A1G8T639"/>
<keyword evidence="6" id="KW-1185">Reference proteome</keyword>